<organism evidence="12 13">
    <name type="scientific">Phascolarctobacterium succinatutens YIT 12067</name>
    <dbReference type="NCBI Taxonomy" id="626939"/>
    <lineage>
        <taxon>Bacteria</taxon>
        <taxon>Bacillati</taxon>
        <taxon>Bacillota</taxon>
        <taxon>Negativicutes</taxon>
        <taxon>Acidaminococcales</taxon>
        <taxon>Acidaminococcaceae</taxon>
        <taxon>Phascolarctobacterium</taxon>
    </lineage>
</organism>
<dbReference type="SUPFAM" id="SSF52980">
    <property type="entry name" value="Restriction endonuclease-like"/>
    <property type="match status" value="1"/>
</dbReference>
<evidence type="ECO:0000256" key="3">
    <source>
        <dbReference type="ARBA" id="ARBA00022763"/>
    </source>
</evidence>
<evidence type="ECO:0000256" key="6">
    <source>
        <dbReference type="ARBA" id="ARBA00022839"/>
    </source>
</evidence>
<evidence type="ECO:0000256" key="8">
    <source>
        <dbReference type="ARBA" id="ARBA00023125"/>
    </source>
</evidence>
<accession>E8LFE6</accession>
<dbReference type="InterPro" id="IPR027417">
    <property type="entry name" value="P-loop_NTPase"/>
</dbReference>
<proteinExistence type="predicted"/>
<keyword evidence="7" id="KW-0067">ATP-binding</keyword>
<dbReference type="Proteomes" id="UP000004923">
    <property type="component" value="Unassembled WGS sequence"/>
</dbReference>
<comment type="caution">
    <text evidence="12">The sequence shown here is derived from an EMBL/GenBank/DDBJ whole genome shotgun (WGS) entry which is preliminary data.</text>
</comment>
<dbReference type="GO" id="GO:0006281">
    <property type="term" value="P:DNA repair"/>
    <property type="evidence" value="ECO:0007669"/>
    <property type="project" value="UniProtKB-KW"/>
</dbReference>
<dbReference type="Gene3D" id="3.40.50.300">
    <property type="entry name" value="P-loop containing nucleotide triphosphate hydrolases"/>
    <property type="match status" value="1"/>
</dbReference>
<dbReference type="Pfam" id="PF21445">
    <property type="entry name" value="ADDB_N"/>
    <property type="match status" value="1"/>
</dbReference>
<evidence type="ECO:0000259" key="11">
    <source>
        <dbReference type="Pfam" id="PF21445"/>
    </source>
</evidence>
<evidence type="ECO:0000256" key="1">
    <source>
        <dbReference type="ARBA" id="ARBA00022722"/>
    </source>
</evidence>
<name>E8LFE6_9FIRM</name>
<dbReference type="InterPro" id="IPR011335">
    <property type="entry name" value="Restrct_endonuc-II-like"/>
</dbReference>
<protein>
    <submittedName>
        <fullName evidence="12">Uncharacterized protein</fullName>
    </submittedName>
</protein>
<evidence type="ECO:0000256" key="7">
    <source>
        <dbReference type="ARBA" id="ARBA00022840"/>
    </source>
</evidence>
<evidence type="ECO:0000256" key="9">
    <source>
        <dbReference type="ARBA" id="ARBA00023204"/>
    </source>
</evidence>
<feature type="domain" description="ATP-dependent helicase/deoxyribonuclease subunit B N-terminal" evidence="11">
    <location>
        <begin position="50"/>
        <end position="267"/>
    </location>
</feature>
<dbReference type="AlphaFoldDB" id="E8LFE6"/>
<gene>
    <name evidence="12" type="ORF">HMPREF9443_01586</name>
</gene>
<dbReference type="InterPro" id="IPR038726">
    <property type="entry name" value="PDDEXK_AddAB-type"/>
</dbReference>
<dbReference type="Gene3D" id="3.90.320.10">
    <property type="match status" value="1"/>
</dbReference>
<dbReference type="GO" id="GO:0004386">
    <property type="term" value="F:helicase activity"/>
    <property type="evidence" value="ECO:0007669"/>
    <property type="project" value="UniProtKB-KW"/>
</dbReference>
<dbReference type="EMBL" id="AEVN01000077">
    <property type="protein sequence ID" value="EFY04441.1"/>
    <property type="molecule type" value="Genomic_DNA"/>
</dbReference>
<keyword evidence="13" id="KW-1185">Reference proteome</keyword>
<dbReference type="PANTHER" id="PTHR30591:SF1">
    <property type="entry name" value="RECBCD ENZYME SUBUNIT RECC"/>
    <property type="match status" value="1"/>
</dbReference>
<dbReference type="Pfam" id="PF12705">
    <property type="entry name" value="PDDEXK_1"/>
    <property type="match status" value="1"/>
</dbReference>
<keyword evidence="3" id="KW-0227">DNA damage</keyword>
<dbReference type="HOGENOM" id="CLU_298221_0_0_9"/>
<keyword evidence="5" id="KW-0347">Helicase</keyword>
<evidence type="ECO:0000313" key="13">
    <source>
        <dbReference type="Proteomes" id="UP000004923"/>
    </source>
</evidence>
<evidence type="ECO:0000313" key="12">
    <source>
        <dbReference type="EMBL" id="EFY04441.1"/>
    </source>
</evidence>
<dbReference type="GO" id="GO:0006310">
    <property type="term" value="P:DNA recombination"/>
    <property type="evidence" value="ECO:0007669"/>
    <property type="project" value="TreeGrafter"/>
</dbReference>
<dbReference type="GO" id="GO:0003677">
    <property type="term" value="F:DNA binding"/>
    <property type="evidence" value="ECO:0007669"/>
    <property type="project" value="UniProtKB-KW"/>
</dbReference>
<keyword evidence="4" id="KW-0378">Hydrolase</keyword>
<dbReference type="InterPro" id="IPR049035">
    <property type="entry name" value="ADDB_N"/>
</dbReference>
<dbReference type="eggNOG" id="COG3857">
    <property type="taxonomic scope" value="Bacteria"/>
</dbReference>
<keyword evidence="1" id="KW-0540">Nuclease</keyword>
<reference evidence="12 13" key="1">
    <citation type="submission" date="2011-01" db="EMBL/GenBank/DDBJ databases">
        <authorList>
            <person name="Weinstock G."/>
            <person name="Sodergren E."/>
            <person name="Clifton S."/>
            <person name="Fulton L."/>
            <person name="Fulton B."/>
            <person name="Courtney L."/>
            <person name="Fronick C."/>
            <person name="Harrison M."/>
            <person name="Strong C."/>
            <person name="Farmer C."/>
            <person name="Delahaunty K."/>
            <person name="Markovic C."/>
            <person name="Hall O."/>
            <person name="Minx P."/>
            <person name="Tomlinson C."/>
            <person name="Mitreva M."/>
            <person name="Hou S."/>
            <person name="Chen J."/>
            <person name="Wollam A."/>
            <person name="Pepin K.H."/>
            <person name="Johnson M."/>
            <person name="Bhonagiri V."/>
            <person name="Zhang X."/>
            <person name="Suruliraj S."/>
            <person name="Warren W."/>
            <person name="Chinwalla A."/>
            <person name="Mardis E.R."/>
            <person name="Wilson R.K."/>
        </authorList>
    </citation>
    <scope>NUCLEOTIDE SEQUENCE [LARGE SCALE GENOMIC DNA]</scope>
    <source>
        <strain evidence="12 13">YIT 12067</strain>
    </source>
</reference>
<dbReference type="GO" id="GO:0004527">
    <property type="term" value="F:exonuclease activity"/>
    <property type="evidence" value="ECO:0007669"/>
    <property type="project" value="UniProtKB-KW"/>
</dbReference>
<keyword evidence="9" id="KW-0234">DNA repair</keyword>
<keyword evidence="2" id="KW-0547">Nucleotide-binding</keyword>
<dbReference type="PANTHER" id="PTHR30591">
    <property type="entry name" value="RECBCD ENZYME SUBUNIT RECC"/>
    <property type="match status" value="1"/>
</dbReference>
<sequence>MSNITLKDKQKEIVMAKLIYVPLGCSLRSQLAEKLSQQPLGEGVLVLPNRLLTDDVHRNYANVETMGMDTLASKLMNLNGGSDYKELSRRSQELIVQDIIDYMMENKQLTGMTTHKQLEYFGSLAHKTGFVKAMTSLVSQLSRCGATKEDIYGQIQKSFEEDELKGKDLGVCNFYLLYRQYLENNNWYDLEGKYRLAMEMLQKQDCKIPWKHIYICDFFSLDQVQINFLQALAKHVDDLVISMSYEGRRVSSDEKAKYESITKFMRASTNTVNALKILGATVASLAAEELGQAPAGVAMRQLRHLGHAPAPVPAEGVESYCFASDEQEMRWVLKRIKQQLAHEKCAANRIVVAVRDFSLYSGLRQLADEYGVPVSLPQTTALVAQPLAVMLRLLLTAAGRGREAAAAYLELLSCELLRLFFDVDVETASSLRTQTYFKTRQEAMQKAHELLGDATELWQQLDAFIETTKAEAAISEYAEQLTQLVQSLPLEERLGSLHKQGVPLDFMLACLRSKDAVLKAVQQLVRDYEVAKNSDYKLTLSQWNSLLQEALGQVQLTLRFGRRDGVLFTEVGNVQGLSFDSVYIMGLREGEFPQAKNENWIYNDTERKQLADAGYDLPTVGSSFDEDAYFFAQAVCAAQKELILTWHEDVGESLASSYLEEIWKLFLQPGSEDKRLDKDYVKAQTLPDFGVASAEEAYSDKRFAAADLPKIAELSGQKAPSAEQQLAAKADILRKAQQPEYNGDLQNSLPTKLLRKQIGSRFSASRLEAYAACPFRFLAEKVWLAQAAEEADDLLQPRDAGDILHQTLKSFVEPYLGSKIIGETMADLTEELEAVFEDVCTAALNDGGSTVASVNEDIWQVEKQRLWRMLVRWLRFEYADQQRWGGFRPQAVEWNFSSKNGKPLYLTLSDGSDVSLIGRVDRIDSDGEHAFITDYKSGTPPTGSAMEQGLDLQLPVYLLAVAALSKEQLAVSGGCYYSLKEGKRKSAFLLESVGNSDLPYKKPKNAAELTWDSFKQEKEQLLKDYIERIYAGDFALAGCRRCDVYCPLHDICRVQLVNGDGGQGGESDE</sequence>
<dbReference type="SUPFAM" id="SSF52540">
    <property type="entry name" value="P-loop containing nucleoside triphosphate hydrolases"/>
    <property type="match status" value="1"/>
</dbReference>
<evidence type="ECO:0000256" key="4">
    <source>
        <dbReference type="ARBA" id="ARBA00022801"/>
    </source>
</evidence>
<keyword evidence="8" id="KW-0238">DNA-binding</keyword>
<evidence type="ECO:0000259" key="10">
    <source>
        <dbReference type="Pfam" id="PF12705"/>
    </source>
</evidence>
<evidence type="ECO:0000256" key="2">
    <source>
        <dbReference type="ARBA" id="ARBA00022741"/>
    </source>
</evidence>
<feature type="domain" description="PD-(D/E)XK endonuclease-like" evidence="10">
    <location>
        <begin position="761"/>
        <end position="1053"/>
    </location>
</feature>
<keyword evidence="6" id="KW-0269">Exonuclease</keyword>
<evidence type="ECO:0000256" key="5">
    <source>
        <dbReference type="ARBA" id="ARBA00022806"/>
    </source>
</evidence>
<dbReference type="GO" id="GO:0005524">
    <property type="term" value="F:ATP binding"/>
    <property type="evidence" value="ECO:0007669"/>
    <property type="project" value="UniProtKB-KW"/>
</dbReference>
<dbReference type="InterPro" id="IPR011604">
    <property type="entry name" value="PDDEXK-like_dom_sf"/>
</dbReference>